<organism evidence="4 5">
    <name type="scientific">Natronoglycomyces albus</name>
    <dbReference type="NCBI Taxonomy" id="2811108"/>
    <lineage>
        <taxon>Bacteria</taxon>
        <taxon>Bacillati</taxon>
        <taxon>Actinomycetota</taxon>
        <taxon>Actinomycetes</taxon>
        <taxon>Glycomycetales</taxon>
        <taxon>Glycomycetaceae</taxon>
        <taxon>Natronoglycomyces</taxon>
    </lineage>
</organism>
<reference evidence="4" key="1">
    <citation type="submission" date="2021-02" db="EMBL/GenBank/DDBJ databases">
        <title>Natronoglycomyces albus gen. nov., sp. nov, a haloalkaliphilic actinobacterium from a soda solonchak soil.</title>
        <authorList>
            <person name="Sorokin D.Y."/>
            <person name="Khijniak T.V."/>
            <person name="Zakharycheva A.P."/>
            <person name="Boueva O.V."/>
            <person name="Ariskina E.V."/>
            <person name="Hahnke R.L."/>
            <person name="Bunk B."/>
            <person name="Sproer C."/>
            <person name="Schumann P."/>
            <person name="Evtushenko L.I."/>
            <person name="Kublanov I.V."/>
        </authorList>
    </citation>
    <scope>NUCLEOTIDE SEQUENCE</scope>
    <source>
        <strain evidence="4">DSM 106290</strain>
    </source>
</reference>
<dbReference type="EMBL" id="CP070496">
    <property type="protein sequence ID" value="QSB05071.1"/>
    <property type="molecule type" value="Genomic_DNA"/>
</dbReference>
<dbReference type="AlphaFoldDB" id="A0A895XGU1"/>
<evidence type="ECO:0000313" key="5">
    <source>
        <dbReference type="Proteomes" id="UP000662939"/>
    </source>
</evidence>
<dbReference type="InterPro" id="IPR056823">
    <property type="entry name" value="TEN-like_YD-shell"/>
</dbReference>
<dbReference type="Pfam" id="PF25023">
    <property type="entry name" value="TEN_YD-shell"/>
    <property type="match status" value="1"/>
</dbReference>
<evidence type="ECO:0000256" key="1">
    <source>
        <dbReference type="ARBA" id="ARBA00022737"/>
    </source>
</evidence>
<keyword evidence="5" id="KW-1185">Reference proteome</keyword>
<evidence type="ECO:0000313" key="4">
    <source>
        <dbReference type="EMBL" id="QSB05071.1"/>
    </source>
</evidence>
<dbReference type="NCBIfam" id="TIGR03696">
    <property type="entry name" value="Rhs_assc_core"/>
    <property type="match status" value="1"/>
</dbReference>
<keyword evidence="2" id="KW-0175">Coiled coil</keyword>
<feature type="domain" description="Teneurin-like YD-shell" evidence="3">
    <location>
        <begin position="7"/>
        <end position="122"/>
    </location>
</feature>
<dbReference type="PANTHER" id="PTHR32305">
    <property type="match status" value="1"/>
</dbReference>
<dbReference type="KEGG" id="nav:JQS30_15130"/>
<sequence>MSAVRTYAHNGTTIATRSTSEGVTWIGADHHGTAMWALAAGSLAVTFRRQDPFGNTRGEGGEDWKATQRGFHTGIEDPTGLVQMGARSYGPLTGRFISRDPVANFLDSQQINGYNYSNNNPISFSDASGLSPYGWVLDDFHFAPFEPMGEPHGNEWLYPQATGLDTQYFLLDERHIIIADVIDYEWCNWNKTACSQSMGANGQYQNNSGQMTVRVTIKSIDYANSVSTIGPNGLVIYDVEQRIEDIQRAAAQYAEQLAQCNRSLLHQSIQSTSCGVSGTGVDFSLSRAFEYAGVAIDAYEKFDNNQFFARAAGALTVLSEAAGAYDNIKNDRMSKKAAATVFWEEQVERS</sequence>
<name>A0A895XGU1_9ACTN</name>
<evidence type="ECO:0000256" key="2">
    <source>
        <dbReference type="SAM" id="Coils"/>
    </source>
</evidence>
<dbReference type="PANTHER" id="PTHR32305:SF17">
    <property type="entry name" value="TRNA NUCLEASE WAPA"/>
    <property type="match status" value="1"/>
</dbReference>
<gene>
    <name evidence="4" type="ORF">JQS30_15130</name>
</gene>
<dbReference type="Gene3D" id="2.180.10.10">
    <property type="entry name" value="RHS repeat-associated core"/>
    <property type="match status" value="1"/>
</dbReference>
<accession>A0A895XGU1</accession>
<dbReference type="RefSeq" id="WP_213171072.1">
    <property type="nucleotide sequence ID" value="NZ_CP070496.1"/>
</dbReference>
<feature type="coiled-coil region" evidence="2">
    <location>
        <begin position="236"/>
        <end position="263"/>
    </location>
</feature>
<dbReference type="InterPro" id="IPR022385">
    <property type="entry name" value="Rhs_assc_core"/>
</dbReference>
<protein>
    <submittedName>
        <fullName evidence="4">RHS repeat-associated core domain-containing protein</fullName>
    </submittedName>
</protein>
<evidence type="ECO:0000259" key="3">
    <source>
        <dbReference type="Pfam" id="PF25023"/>
    </source>
</evidence>
<dbReference type="Proteomes" id="UP000662939">
    <property type="component" value="Chromosome"/>
</dbReference>
<dbReference type="InterPro" id="IPR050708">
    <property type="entry name" value="T6SS_VgrG/RHS"/>
</dbReference>
<proteinExistence type="predicted"/>
<keyword evidence="1" id="KW-0677">Repeat</keyword>